<dbReference type="RefSeq" id="WP_192599260.1">
    <property type="nucleotide sequence ID" value="NZ_JADBEL010000014.1"/>
</dbReference>
<evidence type="ECO:0000313" key="2">
    <source>
        <dbReference type="Proteomes" id="UP000658225"/>
    </source>
</evidence>
<proteinExistence type="predicted"/>
<sequence>MKSLVEPDELKKRMLTLAALDIIFCEEDWLRYYNFDSQWAPNVSLATIDNGSGDNLFILFASEGVIMKGFDHESGLSPYAREEDEVFPSIYDQTPASLLALLDDEAFEKEDVTFCIWREINDTTWRKGDVQIPKDEEDGSEFLLSMIVKTPEDYVEWAQDYYDIPISIEVIKKIYDGSTIEEAVIQSLNPSRNAQDALRELDILV</sequence>
<accession>A0A927RDQ3</accession>
<reference evidence="1" key="1">
    <citation type="submission" date="2020-10" db="EMBL/GenBank/DDBJ databases">
        <title>Genomic Encyclopedia of Type Strains, Phase IV (KMG-IV): sequencing the most valuable type-strain genomes for metagenomic binning, comparative biology and taxonomic classification.</title>
        <authorList>
            <person name="Goeker M."/>
        </authorList>
    </citation>
    <scope>NUCLEOTIDE SEQUENCE</scope>
    <source>
        <strain evidence="1">DSM 13886</strain>
    </source>
</reference>
<comment type="caution">
    <text evidence="1">The sequence shown here is derived from an EMBL/GenBank/DDBJ whole genome shotgun (WGS) entry which is preliminary data.</text>
</comment>
<dbReference type="Proteomes" id="UP000658225">
    <property type="component" value="Unassembled WGS sequence"/>
</dbReference>
<name>A0A927RDQ3_9BACL</name>
<dbReference type="AlphaFoldDB" id="A0A927RDQ3"/>
<dbReference type="EMBL" id="JADBEL010000014">
    <property type="protein sequence ID" value="MBE1555555.1"/>
    <property type="molecule type" value="Genomic_DNA"/>
</dbReference>
<evidence type="ECO:0000313" key="1">
    <source>
        <dbReference type="EMBL" id="MBE1555555.1"/>
    </source>
</evidence>
<gene>
    <name evidence="1" type="ORF">H4683_002675</name>
</gene>
<keyword evidence="2" id="KW-1185">Reference proteome</keyword>
<protein>
    <submittedName>
        <fullName evidence="1">Uncharacterized protein</fullName>
    </submittedName>
</protein>
<organism evidence="1 2">
    <name type="scientific">Sporosarcina limicola</name>
    <dbReference type="NCBI Taxonomy" id="34101"/>
    <lineage>
        <taxon>Bacteria</taxon>
        <taxon>Bacillati</taxon>
        <taxon>Bacillota</taxon>
        <taxon>Bacilli</taxon>
        <taxon>Bacillales</taxon>
        <taxon>Caryophanaceae</taxon>
        <taxon>Sporosarcina</taxon>
    </lineage>
</organism>